<sequence>MAENFSFQLNDALLSGSAKPNPQGWPGLWGNLPPGVGGYPGASYPGAYPGQAPPGAYPGQGPPSAYPGPTAPGAYPGPPAPGGYLGQPGRPGAYPPPAQPSAPGAYPAAGPYGSPAGLPVTSGNWRSEQAPVGGSLDQSEGDSRTAPQRPGEDYEPQSQGRMTDKRSESPAEESSPECPPEGKKQTVPPSTAEALTKVSQRKQSKKRFRSMNTRQAQPITWGKLKRTYQEADKILDQTSVPKTSANLFLAMISAVSLASRRNSEED</sequence>
<feature type="compositionally biased region" description="Low complexity" evidence="1">
    <location>
        <begin position="101"/>
        <end position="117"/>
    </location>
</feature>
<reference evidence="2" key="3">
    <citation type="submission" date="2025-09" db="UniProtKB">
        <authorList>
            <consortium name="Ensembl"/>
        </authorList>
    </citation>
    <scope>IDENTIFICATION</scope>
</reference>
<dbReference type="EMBL" id="ABDC03004280">
    <property type="status" value="NOT_ANNOTATED_CDS"/>
    <property type="molecule type" value="Genomic_DNA"/>
</dbReference>
<proteinExistence type="predicted"/>
<evidence type="ECO:0000256" key="1">
    <source>
        <dbReference type="SAM" id="MobiDB-lite"/>
    </source>
</evidence>
<keyword evidence="3" id="KW-1185">Reference proteome</keyword>
<dbReference type="AlphaFoldDB" id="A0A8C6EII4"/>
<organism evidence="2 3">
    <name type="scientific">Microcebus murinus</name>
    <name type="common">Gray mouse lemur</name>
    <name type="synonym">Lemur murinus</name>
    <dbReference type="NCBI Taxonomy" id="30608"/>
    <lineage>
        <taxon>Eukaryota</taxon>
        <taxon>Metazoa</taxon>
        <taxon>Chordata</taxon>
        <taxon>Craniata</taxon>
        <taxon>Vertebrata</taxon>
        <taxon>Euteleostomi</taxon>
        <taxon>Mammalia</taxon>
        <taxon>Eutheria</taxon>
        <taxon>Euarchontoglires</taxon>
        <taxon>Primates</taxon>
        <taxon>Strepsirrhini</taxon>
        <taxon>Lemuriformes</taxon>
        <taxon>Cheirogaleidae</taxon>
        <taxon>Microcebus</taxon>
    </lineage>
</organism>
<dbReference type="Ensembl" id="ENSMICT00000066382.1">
    <property type="protein sequence ID" value="ENSMICP00000044964.1"/>
    <property type="gene ID" value="ENSMICG00000042184.1"/>
</dbReference>
<protein>
    <submittedName>
        <fullName evidence="2">Uncharacterized protein</fullName>
    </submittedName>
</protein>
<reference evidence="2" key="2">
    <citation type="submission" date="2025-08" db="UniProtKB">
        <authorList>
            <consortium name="Ensembl"/>
        </authorList>
    </citation>
    <scope>IDENTIFICATION</scope>
</reference>
<dbReference type="GeneTree" id="ENSGT00940000170104"/>
<dbReference type="Proteomes" id="UP000694394">
    <property type="component" value="Chromosome 3"/>
</dbReference>
<feature type="compositionally biased region" description="Pro residues" evidence="1">
    <location>
        <begin position="51"/>
        <end position="81"/>
    </location>
</feature>
<reference evidence="2" key="1">
    <citation type="submission" date="2016-12" db="EMBL/GenBank/DDBJ databases">
        <title>Mouse lemur reference genome and diversity panel.</title>
        <authorList>
            <person name="Harris R."/>
            <person name="Larsen P."/>
            <person name="Liu Y."/>
            <person name="Hughes D.S."/>
            <person name="Murali S."/>
            <person name="Raveendran M."/>
            <person name="Korchina V."/>
            <person name="Wang M."/>
            <person name="Jhangiani S."/>
            <person name="Bandaranaike D."/>
            <person name="Bellair M."/>
            <person name="Blankenburg K."/>
            <person name="Chao H."/>
            <person name="Dahdouli M."/>
            <person name="Dinh H."/>
            <person name="Doddapaneni H."/>
            <person name="English A."/>
            <person name="Firestine M."/>
            <person name="Gnanaolivu R."/>
            <person name="Gross S."/>
            <person name="Hernandez B."/>
            <person name="Javaid M."/>
            <person name="Jayaseelan J."/>
            <person name="Jones J."/>
            <person name="Khan Z."/>
            <person name="Kovar C."/>
            <person name="Kurapati P."/>
            <person name="Le B."/>
            <person name="Lee S."/>
            <person name="Li M."/>
            <person name="Mathew T."/>
            <person name="Narasimhan A."/>
            <person name="Ngo D."/>
            <person name="Nguyen L."/>
            <person name="Okwuonu G."/>
            <person name="Ongeri F."/>
            <person name="Osuji N."/>
            <person name="Pu L.-L."/>
            <person name="Puazo M."/>
            <person name="Quiroz J."/>
            <person name="Raj R."/>
            <person name="Rajbhandari K."/>
            <person name="Reid J.G."/>
            <person name="Santibanez J."/>
            <person name="Sexton D."/>
            <person name="Skinner E."/>
            <person name="Vee V."/>
            <person name="Weissenberger G."/>
            <person name="Wu Y."/>
            <person name="Xin Y."/>
            <person name="Han Y."/>
            <person name="Campbell C."/>
            <person name="Brown A."/>
            <person name="Sullivan B."/>
            <person name="Shelton J."/>
            <person name="Brown S."/>
            <person name="Dudchenko O."/>
            <person name="Machol I."/>
            <person name="Durand N."/>
            <person name="Shamim M."/>
            <person name="Lieberman A."/>
            <person name="Muzny D.M."/>
            <person name="Richards S."/>
            <person name="Yoder A."/>
            <person name="Worley K.C."/>
            <person name="Rogers J."/>
            <person name="Gibbs R.A."/>
        </authorList>
    </citation>
    <scope>NUCLEOTIDE SEQUENCE [LARGE SCALE GENOMIC DNA]</scope>
</reference>
<evidence type="ECO:0000313" key="2">
    <source>
        <dbReference type="Ensembl" id="ENSMICP00000044964.1"/>
    </source>
</evidence>
<feature type="compositionally biased region" description="Basic residues" evidence="1">
    <location>
        <begin position="199"/>
        <end position="209"/>
    </location>
</feature>
<feature type="region of interest" description="Disordered" evidence="1">
    <location>
        <begin position="1"/>
        <end position="218"/>
    </location>
</feature>
<dbReference type="EMBL" id="ABDC03004278">
    <property type="status" value="NOT_ANNOTATED_CDS"/>
    <property type="molecule type" value="Genomic_DNA"/>
</dbReference>
<evidence type="ECO:0000313" key="3">
    <source>
        <dbReference type="Proteomes" id="UP000694394"/>
    </source>
</evidence>
<accession>A0A8C6EII4</accession>
<feature type="compositionally biased region" description="Low complexity" evidence="1">
    <location>
        <begin position="22"/>
        <end position="34"/>
    </location>
</feature>
<dbReference type="EMBL" id="ABDC03004279">
    <property type="status" value="NOT_ANNOTATED_CDS"/>
    <property type="molecule type" value="Genomic_DNA"/>
</dbReference>
<name>A0A8C6EII4_MICMU</name>
<feature type="compositionally biased region" description="Low complexity" evidence="1">
    <location>
        <begin position="41"/>
        <end position="50"/>
    </location>
</feature>
<dbReference type="EMBL" id="ABDC03004277">
    <property type="status" value="NOT_ANNOTATED_CDS"/>
    <property type="molecule type" value="Genomic_DNA"/>
</dbReference>